<gene>
    <name evidence="1" type="ORF">DW927_18275</name>
</gene>
<dbReference type="EMBL" id="QSFP01000034">
    <property type="protein sequence ID" value="RHA63032.1"/>
    <property type="molecule type" value="Genomic_DNA"/>
</dbReference>
<name>A0A3R6A174_9FIRM</name>
<sequence>MNLLKTTFYDEFACIGAECPLTCCGGWMIAMEEKTLKDYRMMGGEIGRFARKGVTYNSDLQSYIVRLRDTDGMCPMLDEDQLCKIVLNKGNKKLCRACSSFPRETVRSYDTDEKYIFLGCPKAAQLLFEVSGKITFMFERGPDLDMEDIPIYNHVMKINLAVRRKITDFIQKSELPLWFREFYGAYTIEKMSSQIAEQDFEAVEEKLEHFFKPSFYQAMYQGIKNTKVNREQQFQSLCGTVNAYEKIILGSMFFDKFGTSDKILQLLHLNRRCTFDEWNLAREEWTAQEDEQQWENMLVYNWMRSAFAPQKNRKLLKNYLACVLCNLVAAHLLILYSMKHEADAEIRNVIVAFVVRRFLHGNEEIMKIMQLGMDEGVLSPTFLIYLCNLWG</sequence>
<dbReference type="AlphaFoldDB" id="A0A3R6A174"/>
<evidence type="ECO:0000313" key="1">
    <source>
        <dbReference type="EMBL" id="RHA63032.1"/>
    </source>
</evidence>
<accession>A0A3R6A174</accession>
<dbReference type="RefSeq" id="WP_118592387.1">
    <property type="nucleotide sequence ID" value="NZ_JADNLD010000027.1"/>
</dbReference>
<protein>
    <submittedName>
        <fullName evidence="1">FliB domain protein</fullName>
    </submittedName>
</protein>
<evidence type="ECO:0000313" key="2">
    <source>
        <dbReference type="Proteomes" id="UP000284465"/>
    </source>
</evidence>
<reference evidence="1 2" key="1">
    <citation type="submission" date="2018-08" db="EMBL/GenBank/DDBJ databases">
        <title>A genome reference for cultivated species of the human gut microbiota.</title>
        <authorList>
            <person name="Zou Y."/>
            <person name="Xue W."/>
            <person name="Luo G."/>
        </authorList>
    </citation>
    <scope>NUCLEOTIDE SEQUENCE [LARGE SCALE GENOMIC DNA]</scope>
    <source>
        <strain evidence="1 2">AM43-11</strain>
    </source>
</reference>
<comment type="caution">
    <text evidence="1">The sequence shown here is derived from an EMBL/GenBank/DDBJ whole genome shotgun (WGS) entry which is preliminary data.</text>
</comment>
<dbReference type="Proteomes" id="UP000284465">
    <property type="component" value="Unassembled WGS sequence"/>
</dbReference>
<dbReference type="NCBIfam" id="NF038110">
    <property type="entry name" value="Lys_methyl_FliB"/>
    <property type="match status" value="1"/>
</dbReference>
<proteinExistence type="predicted"/>
<organism evidence="1 2">
    <name type="scientific">Roseburia intestinalis</name>
    <dbReference type="NCBI Taxonomy" id="166486"/>
    <lineage>
        <taxon>Bacteria</taxon>
        <taxon>Bacillati</taxon>
        <taxon>Bacillota</taxon>
        <taxon>Clostridia</taxon>
        <taxon>Lachnospirales</taxon>
        <taxon>Lachnospiraceae</taxon>
        <taxon>Roseburia</taxon>
    </lineage>
</organism>